<reference evidence="1 2" key="1">
    <citation type="submission" date="2013-09" db="EMBL/GenBank/DDBJ databases">
        <title>Corchorus capsularis genome sequencing.</title>
        <authorList>
            <person name="Alam M."/>
            <person name="Haque M.S."/>
            <person name="Islam M.S."/>
            <person name="Emdad E.M."/>
            <person name="Islam M.M."/>
            <person name="Ahmed B."/>
            <person name="Halim A."/>
            <person name="Hossen Q.M.M."/>
            <person name="Hossain M.Z."/>
            <person name="Ahmed R."/>
            <person name="Khan M.M."/>
            <person name="Islam R."/>
            <person name="Rashid M.M."/>
            <person name="Khan S.A."/>
            <person name="Rahman M.S."/>
            <person name="Alam M."/>
        </authorList>
    </citation>
    <scope>NUCLEOTIDE SEQUENCE [LARGE SCALE GENOMIC DNA]</scope>
    <source>
        <strain evidence="2">cv. CVL-1</strain>
        <tissue evidence="1">Whole seedling</tissue>
    </source>
</reference>
<gene>
    <name evidence="1" type="ORF">CCACVL1_09811</name>
</gene>
<accession>A0A1R3IU35</accession>
<dbReference type="Gramene" id="OMO86074">
    <property type="protein sequence ID" value="OMO86074"/>
    <property type="gene ID" value="CCACVL1_09811"/>
</dbReference>
<evidence type="ECO:0000313" key="2">
    <source>
        <dbReference type="Proteomes" id="UP000188268"/>
    </source>
</evidence>
<comment type="caution">
    <text evidence="1">The sequence shown here is derived from an EMBL/GenBank/DDBJ whole genome shotgun (WGS) entry which is preliminary data.</text>
</comment>
<proteinExistence type="predicted"/>
<keyword evidence="2" id="KW-1185">Reference proteome</keyword>
<dbReference type="EMBL" id="AWWV01009516">
    <property type="protein sequence ID" value="OMO86074.1"/>
    <property type="molecule type" value="Genomic_DNA"/>
</dbReference>
<protein>
    <submittedName>
        <fullName evidence="1">Uncharacterized protein</fullName>
    </submittedName>
</protein>
<dbReference type="AlphaFoldDB" id="A0A1R3IU35"/>
<name>A0A1R3IU35_COCAP</name>
<sequence>MGIISFRSWRRLLVKLLEPGGGINHYLTFEAYNPVNATTQTFELAVVLMGFPEKGTFPTLSSVLILQKLIDLAKQEEEKRGEVPGNMKQYGVSQGRRRLQLIKMEWRLLG</sequence>
<evidence type="ECO:0000313" key="1">
    <source>
        <dbReference type="EMBL" id="OMO86074.1"/>
    </source>
</evidence>
<dbReference type="Proteomes" id="UP000188268">
    <property type="component" value="Unassembled WGS sequence"/>
</dbReference>
<organism evidence="1 2">
    <name type="scientific">Corchorus capsularis</name>
    <name type="common">Jute</name>
    <dbReference type="NCBI Taxonomy" id="210143"/>
    <lineage>
        <taxon>Eukaryota</taxon>
        <taxon>Viridiplantae</taxon>
        <taxon>Streptophyta</taxon>
        <taxon>Embryophyta</taxon>
        <taxon>Tracheophyta</taxon>
        <taxon>Spermatophyta</taxon>
        <taxon>Magnoliopsida</taxon>
        <taxon>eudicotyledons</taxon>
        <taxon>Gunneridae</taxon>
        <taxon>Pentapetalae</taxon>
        <taxon>rosids</taxon>
        <taxon>malvids</taxon>
        <taxon>Malvales</taxon>
        <taxon>Malvaceae</taxon>
        <taxon>Grewioideae</taxon>
        <taxon>Apeibeae</taxon>
        <taxon>Corchorus</taxon>
    </lineage>
</organism>